<dbReference type="OrthoDB" id="9801430at2"/>
<dbReference type="HAMAP" id="MF_01924">
    <property type="entry name" value="A_A_dipeptidase"/>
    <property type="match status" value="1"/>
</dbReference>
<dbReference type="PANTHER" id="PTHR43126">
    <property type="entry name" value="D-ALANYL-D-ALANINE DIPEPTIDASE"/>
    <property type="match status" value="1"/>
</dbReference>
<feature type="chain" id="PRO_5013268664" description="D-alanyl-D-alanine dipeptidase" evidence="10">
    <location>
        <begin position="20"/>
        <end position="226"/>
    </location>
</feature>
<keyword evidence="7 9" id="KW-0482">Metalloprotease</keyword>
<proteinExistence type="inferred from homology"/>
<dbReference type="SUPFAM" id="SSF55166">
    <property type="entry name" value="Hedgehog/DD-peptidase"/>
    <property type="match status" value="1"/>
</dbReference>
<evidence type="ECO:0000313" key="12">
    <source>
        <dbReference type="Proteomes" id="UP000184212"/>
    </source>
</evidence>
<dbReference type="Pfam" id="PF01427">
    <property type="entry name" value="Peptidase_M15"/>
    <property type="match status" value="1"/>
</dbReference>
<dbReference type="EMBL" id="FQWQ01000005">
    <property type="protein sequence ID" value="SHH88406.1"/>
    <property type="molecule type" value="Genomic_DNA"/>
</dbReference>
<dbReference type="InterPro" id="IPR000755">
    <property type="entry name" value="A_A_dipeptidase"/>
</dbReference>
<dbReference type="GO" id="GO:0071555">
    <property type="term" value="P:cell wall organization"/>
    <property type="evidence" value="ECO:0007669"/>
    <property type="project" value="UniProtKB-KW"/>
</dbReference>
<dbReference type="STRING" id="947013.SAMN04488109_5811"/>
<keyword evidence="2 9" id="KW-0645">Protease</keyword>
<keyword evidence="8" id="KW-0961">Cell wall biogenesis/degradation</keyword>
<name>A0A1M5WLL4_9BACT</name>
<gene>
    <name evidence="11" type="ORF">SAMN04488109_5811</name>
</gene>
<feature type="binding site" evidence="9">
    <location>
        <position position="136"/>
    </location>
    <ligand>
        <name>Zn(2+)</name>
        <dbReference type="ChEBI" id="CHEBI:29105"/>
        <note>catalytic</note>
    </ligand>
</feature>
<protein>
    <recommendedName>
        <fullName evidence="9">D-alanyl-D-alanine dipeptidase</fullName>
        <shortName evidence="9">D-Ala-D-Ala dipeptidase</shortName>
        <ecNumber evidence="9">3.4.13.22</ecNumber>
    </recommendedName>
</protein>
<keyword evidence="3 9" id="KW-0479">Metal-binding</keyword>
<keyword evidence="10" id="KW-0732">Signal</keyword>
<dbReference type="PANTHER" id="PTHR43126:SF1">
    <property type="entry name" value="D-ALANYL-D-ALANINE DIPEPTIDASE"/>
    <property type="match status" value="1"/>
</dbReference>
<feature type="site" description="Transition state stabilizer" evidence="9">
    <location>
        <position position="109"/>
    </location>
</feature>
<organism evidence="11 12">
    <name type="scientific">Chryseolinea serpens</name>
    <dbReference type="NCBI Taxonomy" id="947013"/>
    <lineage>
        <taxon>Bacteria</taxon>
        <taxon>Pseudomonadati</taxon>
        <taxon>Bacteroidota</taxon>
        <taxon>Cytophagia</taxon>
        <taxon>Cytophagales</taxon>
        <taxon>Fulvivirgaceae</taxon>
        <taxon>Chryseolinea</taxon>
    </lineage>
</organism>
<dbReference type="EC" id="3.4.13.22" evidence="9"/>
<comment type="similarity">
    <text evidence="9">Belongs to the peptidase M15D family.</text>
</comment>
<evidence type="ECO:0000256" key="7">
    <source>
        <dbReference type="ARBA" id="ARBA00023049"/>
    </source>
</evidence>
<evidence type="ECO:0000256" key="10">
    <source>
        <dbReference type="SAM" id="SignalP"/>
    </source>
</evidence>
<feature type="binding site" evidence="9">
    <location>
        <position position="204"/>
    </location>
    <ligand>
        <name>Zn(2+)</name>
        <dbReference type="ChEBI" id="CHEBI:29105"/>
        <note>catalytic</note>
    </ligand>
</feature>
<feature type="active site" description="Proton donor/acceptor" evidence="9">
    <location>
        <position position="201"/>
    </location>
</feature>
<dbReference type="GO" id="GO:0006508">
    <property type="term" value="P:proteolysis"/>
    <property type="evidence" value="ECO:0007669"/>
    <property type="project" value="UniProtKB-KW"/>
</dbReference>
<dbReference type="GO" id="GO:0008237">
    <property type="term" value="F:metallopeptidase activity"/>
    <property type="evidence" value="ECO:0007669"/>
    <property type="project" value="UniProtKB-KW"/>
</dbReference>
<dbReference type="CDD" id="cd14840">
    <property type="entry name" value="D-Ala-D-Ala_dipeptidase_Aad"/>
    <property type="match status" value="1"/>
</dbReference>
<evidence type="ECO:0000256" key="9">
    <source>
        <dbReference type="HAMAP-Rule" id="MF_01924"/>
    </source>
</evidence>
<comment type="function">
    <text evidence="9">Catalyzes hydrolysis of the D-alanyl-D-alanine dipeptide.</text>
</comment>
<dbReference type="Gene3D" id="3.30.1380.10">
    <property type="match status" value="1"/>
</dbReference>
<evidence type="ECO:0000256" key="8">
    <source>
        <dbReference type="ARBA" id="ARBA00023316"/>
    </source>
</evidence>
<sequence>MQRLSLLLLAMSVSLSSFAQNKYGLKATTLAEYKETVKANPEKELINLEKFVPGLVLDIRYATTNNFTGEKIYNLARAYARKPVAESLKKIQADLKKQGLGIKIFDAYRPYKATVKFYEVYHDTTYVASPYRGSRHNRGCALDLTVINLKTGEELKMPTGFDSFKKEAWPTSPVSDPEILKNRTLLINAMEKHGFKVNGSEWWHYDFIGWKKYEVLDIDYEELEGI</sequence>
<comment type="cofactor">
    <cofactor evidence="9">
        <name>Zn(2+)</name>
        <dbReference type="ChEBI" id="CHEBI:29105"/>
    </cofactor>
    <text evidence="9">Binds 1 zinc ion per subunit.</text>
</comment>
<evidence type="ECO:0000256" key="3">
    <source>
        <dbReference type="ARBA" id="ARBA00022723"/>
    </source>
</evidence>
<keyword evidence="6 9" id="KW-0224">Dipeptidase</keyword>
<evidence type="ECO:0000256" key="1">
    <source>
        <dbReference type="ARBA" id="ARBA00001362"/>
    </source>
</evidence>
<dbReference type="Proteomes" id="UP000184212">
    <property type="component" value="Unassembled WGS sequence"/>
</dbReference>
<evidence type="ECO:0000313" key="11">
    <source>
        <dbReference type="EMBL" id="SHH88406.1"/>
    </source>
</evidence>
<evidence type="ECO:0000256" key="4">
    <source>
        <dbReference type="ARBA" id="ARBA00022801"/>
    </source>
</evidence>
<feature type="binding site" evidence="9">
    <location>
        <position position="143"/>
    </location>
    <ligand>
        <name>Zn(2+)</name>
        <dbReference type="ChEBI" id="CHEBI:29105"/>
        <note>catalytic</note>
    </ligand>
</feature>
<reference evidence="11 12" key="1">
    <citation type="submission" date="2016-11" db="EMBL/GenBank/DDBJ databases">
        <authorList>
            <person name="Jaros S."/>
            <person name="Januszkiewicz K."/>
            <person name="Wedrychowicz H."/>
        </authorList>
    </citation>
    <scope>NUCLEOTIDE SEQUENCE [LARGE SCALE GENOMIC DNA]</scope>
    <source>
        <strain evidence="11 12">DSM 24574</strain>
    </source>
</reference>
<keyword evidence="4 9" id="KW-0378">Hydrolase</keyword>
<dbReference type="GO" id="GO:0160237">
    <property type="term" value="F:D-Ala-D-Ala dipeptidase activity"/>
    <property type="evidence" value="ECO:0007669"/>
    <property type="project" value="UniProtKB-EC"/>
</dbReference>
<feature type="signal peptide" evidence="10">
    <location>
        <begin position="1"/>
        <end position="19"/>
    </location>
</feature>
<keyword evidence="12" id="KW-1185">Reference proteome</keyword>
<comment type="catalytic activity">
    <reaction evidence="1 9">
        <text>D-alanyl-D-alanine + H2O = 2 D-alanine</text>
        <dbReference type="Rhea" id="RHEA:20661"/>
        <dbReference type="ChEBI" id="CHEBI:15377"/>
        <dbReference type="ChEBI" id="CHEBI:57416"/>
        <dbReference type="ChEBI" id="CHEBI:57822"/>
        <dbReference type="EC" id="3.4.13.22"/>
    </reaction>
</comment>
<evidence type="ECO:0000256" key="2">
    <source>
        <dbReference type="ARBA" id="ARBA00022670"/>
    </source>
</evidence>
<accession>A0A1M5WLL4</accession>
<dbReference type="AlphaFoldDB" id="A0A1M5WLL4"/>
<evidence type="ECO:0000256" key="6">
    <source>
        <dbReference type="ARBA" id="ARBA00022997"/>
    </source>
</evidence>
<evidence type="ECO:0000256" key="5">
    <source>
        <dbReference type="ARBA" id="ARBA00022833"/>
    </source>
</evidence>
<dbReference type="InterPro" id="IPR009045">
    <property type="entry name" value="Zn_M74/Hedgehog-like"/>
</dbReference>
<dbReference type="GO" id="GO:0008270">
    <property type="term" value="F:zinc ion binding"/>
    <property type="evidence" value="ECO:0007669"/>
    <property type="project" value="UniProtKB-UniRule"/>
</dbReference>
<keyword evidence="5 9" id="KW-0862">Zinc</keyword>